<dbReference type="GO" id="GO:0003677">
    <property type="term" value="F:DNA binding"/>
    <property type="evidence" value="ECO:0007669"/>
    <property type="project" value="InterPro"/>
</dbReference>
<gene>
    <name evidence="2" type="ORF">SAMN05421548_118123</name>
</gene>
<dbReference type="InterPro" id="IPR027417">
    <property type="entry name" value="P-loop_NTPase"/>
</dbReference>
<dbReference type="PANTHER" id="PTHR47396:SF1">
    <property type="entry name" value="ATP-DEPENDENT HELICASE IRC3-RELATED"/>
    <property type="match status" value="1"/>
</dbReference>
<dbReference type="PROSITE" id="PS51192">
    <property type="entry name" value="HELICASE_ATP_BIND_1"/>
    <property type="match status" value="1"/>
</dbReference>
<dbReference type="GO" id="GO:0005524">
    <property type="term" value="F:ATP binding"/>
    <property type="evidence" value="ECO:0007669"/>
    <property type="project" value="InterPro"/>
</dbReference>
<dbReference type="InterPro" id="IPR001650">
    <property type="entry name" value="Helicase_C-like"/>
</dbReference>
<dbReference type="GO" id="GO:0004386">
    <property type="term" value="F:helicase activity"/>
    <property type="evidence" value="ECO:0007669"/>
    <property type="project" value="UniProtKB-KW"/>
</dbReference>
<evidence type="ECO:0000313" key="2">
    <source>
        <dbReference type="EMBL" id="SDD38045.1"/>
    </source>
</evidence>
<dbReference type="GO" id="GO:0005829">
    <property type="term" value="C:cytosol"/>
    <property type="evidence" value="ECO:0007669"/>
    <property type="project" value="TreeGrafter"/>
</dbReference>
<dbReference type="SMART" id="SM00487">
    <property type="entry name" value="DEXDc"/>
    <property type="match status" value="1"/>
</dbReference>
<accession>A0A1G6UBT7</accession>
<dbReference type="Pfam" id="PF00271">
    <property type="entry name" value="Helicase_C"/>
    <property type="match status" value="1"/>
</dbReference>
<dbReference type="InterPro" id="IPR006935">
    <property type="entry name" value="Helicase/UvrB_N"/>
</dbReference>
<dbReference type="AlphaFoldDB" id="A0A1G6UBT7"/>
<dbReference type="GO" id="GO:0016787">
    <property type="term" value="F:hydrolase activity"/>
    <property type="evidence" value="ECO:0007669"/>
    <property type="project" value="InterPro"/>
</dbReference>
<protein>
    <submittedName>
        <fullName evidence="2">Superfamily II DNA or RNA helicase</fullName>
    </submittedName>
</protein>
<keyword evidence="2" id="KW-0547">Nucleotide-binding</keyword>
<sequence length="543" mass="61323">MKINGFEIDQHLWGALREGQKSSITTALSYLRKAKETKSCLLSMPTGAGKTGVITVISHFSSQRRVLVVSHRRAVREQLFDEINKKFFQKIAPGNELGRKAVKPFSGLPLDKGIYVTTFQKLSSLTPDILEAVKESVDLLIVDEGHSEPSPVWSQVARGLDAKKIVVTATPYRNDLFAFDIDPASSHIYTFDEAVKQGDLVSPRFEQDDRDRLVTRLQELFNAYPEAKCIVKCRKFMDIEAYYGLFAAHFKTLAIHEAFKGERSDSKRVSVPANLGNSDWKVIIHQHKLDEGVDIPQARVLVLTYTVGSGRELVQAVGRVVRKFKGLPSFVIECQGAANRTMWSNYLEFDTYLASPIKRTAFLRSLDTAGLLRKYLEAFPDVSYFESSFRKKFELKNIDVDTSLKVPLASVCFIRKAAGFSLAGITDRLLWDSTRDGELVDPRYDVHGMNVILSVCFKNSRFLDEHLFFEPSLEVTIIKEFDEIIAIFDSRSRDFSEKSEYDLTTAIDVNALLTLTAREEVTRTKETHALAISRVPGVQSEHR</sequence>
<keyword evidence="3" id="KW-1185">Reference proteome</keyword>
<evidence type="ECO:0000259" key="1">
    <source>
        <dbReference type="PROSITE" id="PS51192"/>
    </source>
</evidence>
<dbReference type="Pfam" id="PF04851">
    <property type="entry name" value="ResIII"/>
    <property type="match status" value="1"/>
</dbReference>
<dbReference type="RefSeq" id="WP_092000012.1">
    <property type="nucleotide sequence ID" value="NZ_FMYQ01000018.1"/>
</dbReference>
<evidence type="ECO:0000313" key="3">
    <source>
        <dbReference type="Proteomes" id="UP000198908"/>
    </source>
</evidence>
<dbReference type="SUPFAM" id="SSF52540">
    <property type="entry name" value="P-loop containing nucleoside triphosphate hydrolases"/>
    <property type="match status" value="1"/>
</dbReference>
<keyword evidence="2" id="KW-0067">ATP-binding</keyword>
<dbReference type="OrthoDB" id="9804086at2"/>
<keyword evidence="2" id="KW-0378">Hydrolase</keyword>
<proteinExistence type="predicted"/>
<dbReference type="Proteomes" id="UP000198908">
    <property type="component" value="Unassembled WGS sequence"/>
</dbReference>
<keyword evidence="2" id="KW-0347">Helicase</keyword>
<reference evidence="3" key="1">
    <citation type="submission" date="2016-09" db="EMBL/GenBank/DDBJ databases">
        <authorList>
            <person name="Varghese N."/>
            <person name="Submissions S."/>
        </authorList>
    </citation>
    <scope>NUCLEOTIDE SEQUENCE [LARGE SCALE GENOMIC DNA]</scope>
    <source>
        <strain evidence="3">TNe-862</strain>
    </source>
</reference>
<dbReference type="InterPro" id="IPR014001">
    <property type="entry name" value="Helicase_ATP-bd"/>
</dbReference>
<dbReference type="Gene3D" id="3.40.50.300">
    <property type="entry name" value="P-loop containing nucleotide triphosphate hydrolases"/>
    <property type="match status" value="2"/>
</dbReference>
<dbReference type="EMBL" id="FMYQ01000018">
    <property type="protein sequence ID" value="SDD38045.1"/>
    <property type="molecule type" value="Genomic_DNA"/>
</dbReference>
<feature type="domain" description="Helicase ATP-binding" evidence="1">
    <location>
        <begin position="31"/>
        <end position="176"/>
    </location>
</feature>
<dbReference type="InterPro" id="IPR050742">
    <property type="entry name" value="Helicase_Restrict-Modif_Enz"/>
</dbReference>
<dbReference type="STRING" id="416944.SAMN05421548_118123"/>
<dbReference type="PANTHER" id="PTHR47396">
    <property type="entry name" value="TYPE I RESTRICTION ENZYME ECOKI R PROTEIN"/>
    <property type="match status" value="1"/>
</dbReference>
<organism evidence="2 3">
    <name type="scientific">Paraburkholderia lycopersici</name>
    <dbReference type="NCBI Taxonomy" id="416944"/>
    <lineage>
        <taxon>Bacteria</taxon>
        <taxon>Pseudomonadati</taxon>
        <taxon>Pseudomonadota</taxon>
        <taxon>Betaproteobacteria</taxon>
        <taxon>Burkholderiales</taxon>
        <taxon>Burkholderiaceae</taxon>
        <taxon>Paraburkholderia</taxon>
    </lineage>
</organism>
<name>A0A1G6UBT7_9BURK</name>